<evidence type="ECO:0000256" key="3">
    <source>
        <dbReference type="ARBA" id="ARBA00023163"/>
    </source>
</evidence>
<dbReference type="PANTHER" id="PTHR30055:SF238">
    <property type="entry name" value="MYCOFACTOCIN BIOSYNTHESIS TRANSCRIPTIONAL REGULATOR MFTR-RELATED"/>
    <property type="match status" value="1"/>
</dbReference>
<keyword evidence="1" id="KW-0805">Transcription regulation</keyword>
<dbReference type="AlphaFoldDB" id="A0A2T0PUD5"/>
<reference evidence="6 7" key="1">
    <citation type="submission" date="2018-03" db="EMBL/GenBank/DDBJ databases">
        <title>Genomic Encyclopedia of Archaeal and Bacterial Type Strains, Phase II (KMG-II): from individual species to whole genera.</title>
        <authorList>
            <person name="Goeker M."/>
        </authorList>
    </citation>
    <scope>NUCLEOTIDE SEQUENCE [LARGE SCALE GENOMIC DNA]</scope>
    <source>
        <strain evidence="6 7">DSM 45601</strain>
    </source>
</reference>
<organism evidence="6 7">
    <name type="scientific">Allonocardiopsis opalescens</name>
    <dbReference type="NCBI Taxonomy" id="1144618"/>
    <lineage>
        <taxon>Bacteria</taxon>
        <taxon>Bacillati</taxon>
        <taxon>Actinomycetota</taxon>
        <taxon>Actinomycetes</taxon>
        <taxon>Streptosporangiales</taxon>
        <taxon>Allonocardiopsis</taxon>
    </lineage>
</organism>
<dbReference type="OrthoDB" id="8688418at2"/>
<keyword evidence="2 4" id="KW-0238">DNA-binding</keyword>
<dbReference type="Pfam" id="PF00440">
    <property type="entry name" value="TetR_N"/>
    <property type="match status" value="1"/>
</dbReference>
<evidence type="ECO:0000313" key="6">
    <source>
        <dbReference type="EMBL" id="PRX92500.1"/>
    </source>
</evidence>
<comment type="caution">
    <text evidence="6">The sequence shown here is derived from an EMBL/GenBank/DDBJ whole genome shotgun (WGS) entry which is preliminary data.</text>
</comment>
<sequence>MRAEVAAAVQDLVLERGYQETTVDDICAAAEISRSTFFRYFASKEEALFGMAADAGERLREALGARPPGEAPWVAMRRALDTLIEEYEGHDERTRRLTGLIVSTPSLAARHREKNARWHELLRPEIARRLGADPADPADPRAHAVIAAALGCVEAALTAWTARSRPQALAEILDSAMGAVGPLE</sequence>
<dbReference type="EMBL" id="PVZC01000010">
    <property type="protein sequence ID" value="PRX92500.1"/>
    <property type="molecule type" value="Genomic_DNA"/>
</dbReference>
<evidence type="ECO:0000259" key="5">
    <source>
        <dbReference type="PROSITE" id="PS50977"/>
    </source>
</evidence>
<evidence type="ECO:0000256" key="4">
    <source>
        <dbReference type="PROSITE-ProRule" id="PRU00335"/>
    </source>
</evidence>
<dbReference type="InterPro" id="IPR050109">
    <property type="entry name" value="HTH-type_TetR-like_transc_reg"/>
</dbReference>
<feature type="domain" description="HTH tetR-type" evidence="5">
    <location>
        <begin position="1"/>
        <end position="59"/>
    </location>
</feature>
<evidence type="ECO:0000313" key="7">
    <source>
        <dbReference type="Proteomes" id="UP000237846"/>
    </source>
</evidence>
<proteinExistence type="predicted"/>
<dbReference type="SUPFAM" id="SSF46689">
    <property type="entry name" value="Homeodomain-like"/>
    <property type="match status" value="1"/>
</dbReference>
<dbReference type="Gene3D" id="1.10.10.60">
    <property type="entry name" value="Homeodomain-like"/>
    <property type="match status" value="1"/>
</dbReference>
<keyword evidence="3" id="KW-0804">Transcription</keyword>
<evidence type="ECO:0000256" key="2">
    <source>
        <dbReference type="ARBA" id="ARBA00023125"/>
    </source>
</evidence>
<dbReference type="InterPro" id="IPR041347">
    <property type="entry name" value="MftR_C"/>
</dbReference>
<dbReference type="InterPro" id="IPR009057">
    <property type="entry name" value="Homeodomain-like_sf"/>
</dbReference>
<dbReference type="PANTHER" id="PTHR30055">
    <property type="entry name" value="HTH-TYPE TRANSCRIPTIONAL REGULATOR RUTR"/>
    <property type="match status" value="1"/>
</dbReference>
<dbReference type="Pfam" id="PF17754">
    <property type="entry name" value="TetR_C_14"/>
    <property type="match status" value="1"/>
</dbReference>
<dbReference type="InterPro" id="IPR001647">
    <property type="entry name" value="HTH_TetR"/>
</dbReference>
<name>A0A2T0PUD5_9ACTN</name>
<dbReference type="GO" id="GO:0000976">
    <property type="term" value="F:transcription cis-regulatory region binding"/>
    <property type="evidence" value="ECO:0007669"/>
    <property type="project" value="TreeGrafter"/>
</dbReference>
<dbReference type="PRINTS" id="PR00455">
    <property type="entry name" value="HTHTETR"/>
</dbReference>
<evidence type="ECO:0000256" key="1">
    <source>
        <dbReference type="ARBA" id="ARBA00023015"/>
    </source>
</evidence>
<dbReference type="GO" id="GO:0003700">
    <property type="term" value="F:DNA-binding transcription factor activity"/>
    <property type="evidence" value="ECO:0007669"/>
    <property type="project" value="TreeGrafter"/>
</dbReference>
<protein>
    <submittedName>
        <fullName evidence="6">TetR family transcriptional regulator</fullName>
    </submittedName>
</protein>
<feature type="DNA-binding region" description="H-T-H motif" evidence="4">
    <location>
        <begin position="22"/>
        <end position="41"/>
    </location>
</feature>
<dbReference type="PROSITE" id="PS50977">
    <property type="entry name" value="HTH_TETR_2"/>
    <property type="match status" value="1"/>
</dbReference>
<dbReference type="Proteomes" id="UP000237846">
    <property type="component" value="Unassembled WGS sequence"/>
</dbReference>
<gene>
    <name evidence="6" type="ORF">CLV72_110262</name>
</gene>
<keyword evidence="7" id="KW-1185">Reference proteome</keyword>
<dbReference type="Gene3D" id="1.10.357.10">
    <property type="entry name" value="Tetracycline Repressor, domain 2"/>
    <property type="match status" value="1"/>
</dbReference>
<accession>A0A2T0PUD5</accession>